<evidence type="ECO:0000256" key="2">
    <source>
        <dbReference type="SAM" id="Phobius"/>
    </source>
</evidence>
<dbReference type="NCBIfam" id="TIGR03696">
    <property type="entry name" value="Rhs_assc_core"/>
    <property type="match status" value="1"/>
</dbReference>
<dbReference type="InterPro" id="IPR056823">
    <property type="entry name" value="TEN-like_YD-shell"/>
</dbReference>
<dbReference type="Gene3D" id="2.180.10.10">
    <property type="entry name" value="RHS repeat-associated core"/>
    <property type="match status" value="3"/>
</dbReference>
<dbReference type="KEGG" id="cfm:BJL90_08935"/>
<keyword evidence="2" id="KW-1133">Transmembrane helix</keyword>
<sequence>MKNKYLVLTLIFTLLFNTVTFSVCSTRSYALSDSIINQHLTNGKLQVFLNEEIDENSNSKIKKFFNDMIDETVNPLYEDHNFSFPSFVNEKSKLKIGVTDTVYGSFHEEFSKPTVIEAVYGIDKGDIQKLLDEIVYFTEITEEEKAKLCEVFNIAEEIFLNYAGKGYTIFETIIILDIASKYNFTEAEIQNLFVLHNKEINKVYGAIAFYMLIIELDKPTIEEQSSIKHLILHGYEGEVIRPAFIIASALGTNIESFIKEINSKKLEDMISLLSEDYTQEEIEMLKNIFQIYDIDAEKFLNYVQKNNLDLAQVYEIIRSYLINKNIKSDIEEDLDSFATLSIGETSEERDFDKYFNSPFDFSVNGNENIQENTGALKYENSLLSIPGRNGLDLNLILRYNSSKASLNKAIYEEKSEDVYVYAAYANKYVYQSYGDWGCYFWNGSEYIGTFNTSDDAYWAIRRKEWDTMFNESKKLPYYSGGYVVPHYVNTNYYYVNNLQSNTYSELRNNVGAGWNFGFSSIEIERKGGETILVNADDFNGTKYLHLSNGETYKIQITTNNTEDSNLENYKLKDLKLEEDSGNFNNGQKSSAYVLIHKDGLKEYFADDGRLLGIVDRYNNTIKFQHTILNNYPVITKIIDSVGRTINITYSADIGDSRTVIITTPDSSTVELHLENLPGHTNKYFLKKIIDQEKRETVFNYEIVEGDFTINSDTSKSTNYLASMTSIKYPTGAESKYTYENATGNYGYRGYFTYRRVKERINIDKGRSFDKQAYTYTGNYTGYPTHQEPNNLPSEFTYTTMIQDENNCQRVFTFNNKGLKISEELKEIGKNTIKKVTNEYNANKLKIKENTISYDPSGTSSSLQMNWNYNDYGDVLEFYDSAGNRSSFTYENNHHQLTSESKKINDNLQLKNEYQVDSSTGNVLWKKQVHYENGQNKSIMAYYNYDQYGNIKEIKTSNNDGSMIIENYEYSSQYGNAYLTKYSINVTDYAGNKQVIEEKYTYDFSTGRKLSTTDGRNNITRNRYDAVGRLIEFVNPDNSKKTISYNDNNNTVTLTLENNHQIRNTYDGLGRLTKQEELKNGIWITVKENYYNKLGQLEHFKDANNHTTYQEYDKLNRIIKITNPDGGYKQIKYFDGQRMKIEINEDNDEHILYYDALGNVIKEEVKPRSGVVYTKTYRFDYLGNTVYEKDPKGNETRYDYDDLGRLIQVTNAKNEKTKYAYNNRGQLIRIMMYEYDASGRQTKEIISTKEYDELGRIIKATDPLGKYEVMLYDKSGNIIKKIDKEQQESTFVYDNMNRMTRKQSKNAAGIIDINVSYDYSKYYSQNIITIADKRGTTTLEYYPDGKLKRDTQPNGKYTHYEYDSNGNKRKVTDPLGLMTEYTYDSNNRMHKIIIGGSKTFTYEYYNDGTIKSLKYPNASIKTEFSYDKMNRLTAIENTIGSTGKSFNYDYDGNSNVISIIEGSKKDVYGYDQLNRLTSIRNSNNGEINYERIFEYDARGNRTKVDGDLTKLSNFIPGEFKYDSLNQLTQFITNGHSYNYTYDYRGLRVKKNGPQVSTEYYYDNNKKVIAEVDSIENASIHVIWGHKPLARKVNNNYYYYIYNGHGDVIYVVDDGGNIKNSYEYDEWGNITNQQEQIKNPIKYCGEYFDEESGLYYLRARYYDPTTGRFITKDSYEGEITNPLSMNQYIYCMNNPLIYEDPSGHFIATIIGGLSGAIIGGISAVLQKKDIGTGIISGFASGAIAGAGIDLTYVTFGAAAPLGALMVGGAAFGGFGGYAGNTIDQIGNRWKWGQGESLSTISRTLDTRSMWISAGVGVAAGGLSGTTGYGLTQITTKYAENSFALSATNSLVYGNNQGVYNTMNGIFNSSMRIANSQLRADTFFTTFYNTSSAIGDYYINRSYNSISNYSNNYFNNTFNNYYQPYFRNPYSYYYY</sequence>
<evidence type="ECO:0000313" key="4">
    <source>
        <dbReference type="EMBL" id="AOY76011.1"/>
    </source>
</evidence>
<keyword evidence="6" id="KW-1185">Reference proteome</keyword>
<feature type="transmembrane region" description="Helical" evidence="2">
    <location>
        <begin position="1703"/>
        <end position="1723"/>
    </location>
</feature>
<organism evidence="5 7">
    <name type="scientific">Clostridium formicaceticum</name>
    <dbReference type="NCBI Taxonomy" id="1497"/>
    <lineage>
        <taxon>Bacteria</taxon>
        <taxon>Bacillati</taxon>
        <taxon>Bacillota</taxon>
        <taxon>Clostridia</taxon>
        <taxon>Eubacteriales</taxon>
        <taxon>Clostridiaceae</taxon>
        <taxon>Clostridium</taxon>
    </lineage>
</organism>
<dbReference type="InterPro" id="IPR050708">
    <property type="entry name" value="T6SS_VgrG/RHS"/>
</dbReference>
<evidence type="ECO:0000313" key="7">
    <source>
        <dbReference type="Proteomes" id="UP000192478"/>
    </source>
</evidence>
<keyword evidence="2" id="KW-0472">Membrane</keyword>
<keyword evidence="1" id="KW-0677">Repeat</keyword>
<evidence type="ECO:0000256" key="1">
    <source>
        <dbReference type="ARBA" id="ARBA00022737"/>
    </source>
</evidence>
<evidence type="ECO:0000259" key="3">
    <source>
        <dbReference type="Pfam" id="PF25023"/>
    </source>
</evidence>
<feature type="domain" description="Teneurin-like YD-shell" evidence="3">
    <location>
        <begin position="1398"/>
        <end position="1693"/>
    </location>
</feature>
<name>A0AAC9WF13_9CLOT</name>
<dbReference type="Pfam" id="PF25023">
    <property type="entry name" value="TEN_YD-shell"/>
    <property type="match status" value="2"/>
</dbReference>
<dbReference type="EC" id="3.1.-.-" evidence="5"/>
<dbReference type="Pfam" id="PF05593">
    <property type="entry name" value="RHS_repeat"/>
    <property type="match status" value="1"/>
</dbReference>
<dbReference type="GO" id="GO:0016787">
    <property type="term" value="F:hydrolase activity"/>
    <property type="evidence" value="ECO:0007669"/>
    <property type="project" value="UniProtKB-KW"/>
</dbReference>
<dbReference type="PANTHER" id="PTHR32305:SF15">
    <property type="entry name" value="PROTEIN RHSA-RELATED"/>
    <property type="match status" value="1"/>
</dbReference>
<evidence type="ECO:0000313" key="5">
    <source>
        <dbReference type="EMBL" id="ARE86367.1"/>
    </source>
</evidence>
<dbReference type="EMBL" id="CP017603">
    <property type="protein sequence ID" value="AOY76011.1"/>
    <property type="molecule type" value="Genomic_DNA"/>
</dbReference>
<dbReference type="Proteomes" id="UP000177894">
    <property type="component" value="Chromosome"/>
</dbReference>
<dbReference type="RefSeq" id="WP_070966785.1">
    <property type="nucleotide sequence ID" value="NZ_CP017603.1"/>
</dbReference>
<keyword evidence="5" id="KW-0378">Hydrolase</keyword>
<gene>
    <name evidence="5" type="primary">wapA_1</name>
    <name evidence="4" type="ORF">BJL90_08935</name>
    <name evidence="5" type="ORF">CLFO_06890</name>
</gene>
<feature type="transmembrane region" description="Helical" evidence="2">
    <location>
        <begin position="1759"/>
        <end position="1778"/>
    </location>
</feature>
<dbReference type="PANTHER" id="PTHR32305">
    <property type="match status" value="1"/>
</dbReference>
<feature type="transmembrane region" description="Helical" evidence="2">
    <location>
        <begin position="1730"/>
        <end position="1753"/>
    </location>
</feature>
<dbReference type="Proteomes" id="UP000192478">
    <property type="component" value="Chromosome"/>
</dbReference>
<feature type="domain" description="Teneurin-like YD-shell" evidence="3">
    <location>
        <begin position="1151"/>
        <end position="1298"/>
    </location>
</feature>
<dbReference type="InterPro" id="IPR022385">
    <property type="entry name" value="Rhs_assc_core"/>
</dbReference>
<dbReference type="InterPro" id="IPR031325">
    <property type="entry name" value="RHS_repeat"/>
</dbReference>
<dbReference type="InterPro" id="IPR006530">
    <property type="entry name" value="YD"/>
</dbReference>
<proteinExistence type="predicted"/>
<keyword evidence="2" id="KW-0812">Transmembrane</keyword>
<dbReference type="EMBL" id="CP020559">
    <property type="protein sequence ID" value="ARE86367.1"/>
    <property type="molecule type" value="Genomic_DNA"/>
</dbReference>
<reference evidence="4 6" key="1">
    <citation type="submission" date="2016-10" db="EMBL/GenBank/DDBJ databases">
        <title>Complete Genome Sequence of Acetogen Clostridium formicoaceticum ATCC 27076.</title>
        <authorList>
            <person name="Bao T."/>
            <person name="Cheng C."/>
            <person name="Zhao J."/>
            <person name="Yang S.-T."/>
            <person name="Wang J."/>
            <person name="Wang M."/>
        </authorList>
    </citation>
    <scope>NUCLEOTIDE SEQUENCE [LARGE SCALE GENOMIC DNA]</scope>
    <source>
        <strain evidence="4 6">ATCC 27076</strain>
    </source>
</reference>
<reference evidence="5 7" key="2">
    <citation type="submission" date="2017-03" db="EMBL/GenBank/DDBJ databases">
        <title>Complete sequence of Clostridium formicaceticum DSM 92.</title>
        <authorList>
            <person name="Poehlein A."/>
            <person name="Karl M."/>
            <person name="Bengelsdorf F.R."/>
            <person name="Duerre P."/>
            <person name="Daniel R."/>
        </authorList>
    </citation>
    <scope>NUCLEOTIDE SEQUENCE [LARGE SCALE GENOMIC DNA]</scope>
    <source>
        <strain evidence="5 7">DSM 92</strain>
    </source>
</reference>
<protein>
    <submittedName>
        <fullName evidence="5">tRNA(Glu)-specific nuclease WapA</fullName>
        <ecNumber evidence="5">3.1.-.-</ecNumber>
    </submittedName>
</protein>
<dbReference type="NCBIfam" id="TIGR01643">
    <property type="entry name" value="YD_repeat_2x"/>
    <property type="match status" value="5"/>
</dbReference>
<accession>A0AAC9WF13</accession>
<evidence type="ECO:0000313" key="6">
    <source>
        <dbReference type="Proteomes" id="UP000177894"/>
    </source>
</evidence>